<evidence type="ECO:0000256" key="1">
    <source>
        <dbReference type="ARBA" id="ARBA00023015"/>
    </source>
</evidence>
<evidence type="ECO:0000259" key="4">
    <source>
        <dbReference type="PROSITE" id="PS50943"/>
    </source>
</evidence>
<dbReference type="SUPFAM" id="SSF51306">
    <property type="entry name" value="LexA/Signal peptidase"/>
    <property type="match status" value="1"/>
</dbReference>
<dbReference type="Gene3D" id="2.10.109.10">
    <property type="entry name" value="Umud Fragment, subunit A"/>
    <property type="match status" value="1"/>
</dbReference>
<dbReference type="AlphaFoldDB" id="A0A7D5V9M5"/>
<evidence type="ECO:0000256" key="2">
    <source>
        <dbReference type="ARBA" id="ARBA00023125"/>
    </source>
</evidence>
<reference evidence="5 6" key="1">
    <citation type="journal article" date="2016" name="Int. J. Syst. Evol. Microbiol.">
        <title>Chitinibacter fontanus sp. nov., isolated from a spring.</title>
        <authorList>
            <person name="Sheu S.Y."/>
            <person name="Li Y.S."/>
            <person name="Young C.C."/>
            <person name="Chen W.M."/>
        </authorList>
    </citation>
    <scope>NUCLEOTIDE SEQUENCE [LARGE SCALE GENOMIC DNA]</scope>
    <source>
        <strain evidence="5 6">STM-7</strain>
    </source>
</reference>
<dbReference type="PANTHER" id="PTHR40661">
    <property type="match status" value="1"/>
</dbReference>
<dbReference type="Pfam" id="PF00717">
    <property type="entry name" value="Peptidase_S24"/>
    <property type="match status" value="1"/>
</dbReference>
<dbReference type="PANTHER" id="PTHR40661:SF1">
    <property type="entry name" value="HTH CRO_C1-TYPE DOMAIN-CONTAINING PROTEIN"/>
    <property type="match status" value="1"/>
</dbReference>
<dbReference type="InterPro" id="IPR001387">
    <property type="entry name" value="Cro/C1-type_HTH"/>
</dbReference>
<dbReference type="KEGG" id="cfon:HZU75_08240"/>
<evidence type="ECO:0000313" key="6">
    <source>
        <dbReference type="Proteomes" id="UP000510822"/>
    </source>
</evidence>
<dbReference type="GO" id="GO:0003677">
    <property type="term" value="F:DNA binding"/>
    <property type="evidence" value="ECO:0007669"/>
    <property type="project" value="UniProtKB-KW"/>
</dbReference>
<dbReference type="RefSeq" id="WP_180308644.1">
    <property type="nucleotide sequence ID" value="NZ_CP058952.1"/>
</dbReference>
<keyword evidence="6" id="KW-1185">Reference proteome</keyword>
<dbReference type="InterPro" id="IPR036286">
    <property type="entry name" value="LexA/Signal_pep-like_sf"/>
</dbReference>
<dbReference type="CDD" id="cd06462">
    <property type="entry name" value="Peptidase_S24_S26"/>
    <property type="match status" value="1"/>
</dbReference>
<keyword evidence="2" id="KW-0238">DNA-binding</keyword>
<dbReference type="Proteomes" id="UP000510822">
    <property type="component" value="Chromosome"/>
</dbReference>
<dbReference type="Gene3D" id="1.10.260.40">
    <property type="entry name" value="lambda repressor-like DNA-binding domains"/>
    <property type="match status" value="1"/>
</dbReference>
<organism evidence="5 6">
    <name type="scientific">Chitinibacter fontanus</name>
    <dbReference type="NCBI Taxonomy" id="1737446"/>
    <lineage>
        <taxon>Bacteria</taxon>
        <taxon>Pseudomonadati</taxon>
        <taxon>Pseudomonadota</taxon>
        <taxon>Betaproteobacteria</taxon>
        <taxon>Neisseriales</taxon>
        <taxon>Chitinibacteraceae</taxon>
        <taxon>Chitinibacter</taxon>
    </lineage>
</organism>
<dbReference type="InterPro" id="IPR010982">
    <property type="entry name" value="Lambda_DNA-bd_dom_sf"/>
</dbReference>
<proteinExistence type="predicted"/>
<keyword evidence="3" id="KW-0804">Transcription</keyword>
<dbReference type="SUPFAM" id="SSF47413">
    <property type="entry name" value="lambda repressor-like DNA-binding domains"/>
    <property type="match status" value="1"/>
</dbReference>
<sequence length="209" mass="23299">MDNQLRLQQWMQYFGLSQGQLGERAGVPQPTIHRIVSGETSSPRTGTMRKIIAALGLSTEQFERGPTEQTVFSTAEQILLQVPIIERIEDARLHYRPEKYPISQHLCAGLGLDAAQIVGAIALHRSMEPTIYKGDVVLIDASSTQLVAGEIFALQMDGVVMIRRVLLSESLIILAPDNPDRSQYFDIQLPRQANVHVIGRVFWRGGLLK</sequence>
<name>A0A7D5V9M5_9NEIS</name>
<protein>
    <submittedName>
        <fullName evidence="5">Helix-turn-helix transcriptional regulator</fullName>
    </submittedName>
</protein>
<dbReference type="InterPro" id="IPR015927">
    <property type="entry name" value="Peptidase_S24_S26A/B/C"/>
</dbReference>
<dbReference type="CDD" id="cd00093">
    <property type="entry name" value="HTH_XRE"/>
    <property type="match status" value="1"/>
</dbReference>
<feature type="domain" description="HTH cro/C1-type" evidence="4">
    <location>
        <begin position="7"/>
        <end position="62"/>
    </location>
</feature>
<dbReference type="EMBL" id="CP058952">
    <property type="protein sequence ID" value="QLI81519.1"/>
    <property type="molecule type" value="Genomic_DNA"/>
</dbReference>
<keyword evidence="1" id="KW-0805">Transcription regulation</keyword>
<evidence type="ECO:0000256" key="3">
    <source>
        <dbReference type="ARBA" id="ARBA00023163"/>
    </source>
</evidence>
<dbReference type="PROSITE" id="PS50943">
    <property type="entry name" value="HTH_CROC1"/>
    <property type="match status" value="1"/>
</dbReference>
<dbReference type="Pfam" id="PF13560">
    <property type="entry name" value="HTH_31"/>
    <property type="match status" value="1"/>
</dbReference>
<accession>A0A7D5V9M5</accession>
<dbReference type="SMART" id="SM00530">
    <property type="entry name" value="HTH_XRE"/>
    <property type="match status" value="1"/>
</dbReference>
<gene>
    <name evidence="5" type="ORF">HZU75_08240</name>
</gene>
<evidence type="ECO:0000313" key="5">
    <source>
        <dbReference type="EMBL" id="QLI81519.1"/>
    </source>
</evidence>